<accession>A0A3P3WEI3</accession>
<keyword evidence="1" id="KW-1133">Transmembrane helix</keyword>
<protein>
    <submittedName>
        <fullName evidence="2">Uncharacterized protein</fullName>
    </submittedName>
</protein>
<proteinExistence type="predicted"/>
<keyword evidence="1" id="KW-0472">Membrane</keyword>
<evidence type="ECO:0000313" key="3">
    <source>
        <dbReference type="Proteomes" id="UP000271937"/>
    </source>
</evidence>
<dbReference type="EMBL" id="RQVR01000004">
    <property type="protein sequence ID" value="RRJ93044.1"/>
    <property type="molecule type" value="Genomic_DNA"/>
</dbReference>
<gene>
    <name evidence="2" type="ORF">EG849_05505</name>
</gene>
<dbReference type="OrthoDB" id="10011134at2"/>
<dbReference type="AlphaFoldDB" id="A0A3P3WEI3"/>
<feature type="transmembrane region" description="Helical" evidence="1">
    <location>
        <begin position="55"/>
        <end position="76"/>
    </location>
</feature>
<reference evidence="2 3" key="1">
    <citation type="submission" date="2018-11" db="EMBL/GenBank/DDBJ databases">
        <title>Flavobacterium sp. nov., YIM 102600 draft genome.</title>
        <authorList>
            <person name="Li G."/>
            <person name="Jiang Y."/>
        </authorList>
    </citation>
    <scope>NUCLEOTIDE SEQUENCE [LARGE SCALE GENOMIC DNA]</scope>
    <source>
        <strain evidence="2 3">YIM 102600</strain>
    </source>
</reference>
<keyword evidence="1" id="KW-0812">Transmembrane</keyword>
<evidence type="ECO:0000313" key="2">
    <source>
        <dbReference type="EMBL" id="RRJ93044.1"/>
    </source>
</evidence>
<name>A0A3P3WEI3_9FLAO</name>
<dbReference type="Proteomes" id="UP000271937">
    <property type="component" value="Unassembled WGS sequence"/>
</dbReference>
<sequence length="167" mass="19548">MKDIKKEIERYSSNNYLRKEIIERLERDGFDIAEINDEMSQQIEAGEDRIVANMFYFFPSFMYLLLLFLLAIYGVLNSKGGMKIGCAVAIIGIVYLGYSYYREKKNSFLIVSILMYVGLVFNIIACALRLANDFKIPFLNYFAMAFGALYLYFFAKENWIIFKDKKK</sequence>
<evidence type="ECO:0000256" key="1">
    <source>
        <dbReference type="SAM" id="Phobius"/>
    </source>
</evidence>
<feature type="transmembrane region" description="Helical" evidence="1">
    <location>
        <begin position="82"/>
        <end position="101"/>
    </location>
</feature>
<dbReference type="RefSeq" id="WP_125012074.1">
    <property type="nucleotide sequence ID" value="NZ_RQVR01000004.1"/>
</dbReference>
<feature type="transmembrane region" description="Helical" evidence="1">
    <location>
        <begin position="136"/>
        <end position="155"/>
    </location>
</feature>
<comment type="caution">
    <text evidence="2">The sequence shown here is derived from an EMBL/GenBank/DDBJ whole genome shotgun (WGS) entry which is preliminary data.</text>
</comment>
<feature type="transmembrane region" description="Helical" evidence="1">
    <location>
        <begin position="108"/>
        <end position="130"/>
    </location>
</feature>
<keyword evidence="3" id="KW-1185">Reference proteome</keyword>
<organism evidence="2 3">
    <name type="scientific">Flavobacterium macacae</name>
    <dbReference type="NCBI Taxonomy" id="2488993"/>
    <lineage>
        <taxon>Bacteria</taxon>
        <taxon>Pseudomonadati</taxon>
        <taxon>Bacteroidota</taxon>
        <taxon>Flavobacteriia</taxon>
        <taxon>Flavobacteriales</taxon>
        <taxon>Flavobacteriaceae</taxon>
        <taxon>Flavobacterium</taxon>
    </lineage>
</organism>